<gene>
    <name evidence="1" type="ORF">NCTC11661_00784</name>
</gene>
<dbReference type="AlphaFoldDB" id="A0A376BZK4"/>
<accession>A0A376BZK4</accession>
<evidence type="ECO:0000313" key="1">
    <source>
        <dbReference type="EMBL" id="SSZ47118.1"/>
    </source>
</evidence>
<reference evidence="1 2" key="1">
    <citation type="submission" date="2018-06" db="EMBL/GenBank/DDBJ databases">
        <authorList>
            <consortium name="Pathogen Informatics"/>
            <person name="Doyle S."/>
        </authorList>
    </citation>
    <scope>NUCLEOTIDE SEQUENCE [LARGE SCALE GENOMIC DNA]</scope>
    <source>
        <strain evidence="1 2">NCTC11661</strain>
    </source>
</reference>
<sequence length="157" mass="18288">MEYRDELAIAKKAEQMLTSALQGTARRTFKEHFHRKEGNDSLRNAYAEAEVKEYGNKKKGTKAFMRRLSIKMEKHGFIQHYGVDTIRVGGERTRNKPKSTAYGFNAHYYNLKPKEFISEAIEQSKVIDFVASNVAELRSQKFGEELVFNITRFTDYY</sequence>
<protein>
    <submittedName>
        <fullName evidence="1">Uncharacterized protein</fullName>
    </submittedName>
</protein>
<dbReference type="Proteomes" id="UP000255515">
    <property type="component" value="Unassembled WGS sequence"/>
</dbReference>
<proteinExistence type="predicted"/>
<name>A0A376BZK4_9FLAO</name>
<dbReference type="RefSeq" id="WP_002686473.1">
    <property type="nucleotide sequence ID" value="NZ_UFTJ01000001.1"/>
</dbReference>
<organism evidence="1 2">
    <name type="scientific">Bergeyella zoohelcum</name>
    <dbReference type="NCBI Taxonomy" id="1015"/>
    <lineage>
        <taxon>Bacteria</taxon>
        <taxon>Pseudomonadati</taxon>
        <taxon>Bacteroidota</taxon>
        <taxon>Flavobacteriia</taxon>
        <taxon>Flavobacteriales</taxon>
        <taxon>Weeksellaceae</taxon>
        <taxon>Bergeyella</taxon>
    </lineage>
</organism>
<evidence type="ECO:0000313" key="2">
    <source>
        <dbReference type="Proteomes" id="UP000255515"/>
    </source>
</evidence>
<dbReference type="EMBL" id="UFTJ01000001">
    <property type="protein sequence ID" value="SSZ47118.1"/>
    <property type="molecule type" value="Genomic_DNA"/>
</dbReference>